<sequence>MLLCNGYPSTFIENEFHKYFSEYTSKSPFLSLIDDAQ</sequence>
<dbReference type="EMBL" id="CAJOBJ010059947">
    <property type="protein sequence ID" value="CAF4413454.1"/>
    <property type="molecule type" value="Genomic_DNA"/>
</dbReference>
<name>A0A8S2W9F6_9BILA</name>
<protein>
    <submittedName>
        <fullName evidence="1">Uncharacterized protein</fullName>
    </submittedName>
</protein>
<dbReference type="Proteomes" id="UP000681720">
    <property type="component" value="Unassembled WGS sequence"/>
</dbReference>
<reference evidence="1" key="1">
    <citation type="submission" date="2021-02" db="EMBL/GenBank/DDBJ databases">
        <authorList>
            <person name="Nowell W R."/>
        </authorList>
    </citation>
    <scope>NUCLEOTIDE SEQUENCE</scope>
</reference>
<feature type="non-terminal residue" evidence="1">
    <location>
        <position position="1"/>
    </location>
</feature>
<accession>A0A8S2W9F6</accession>
<proteinExistence type="predicted"/>
<dbReference type="AlphaFoldDB" id="A0A8S2W9F6"/>
<evidence type="ECO:0000313" key="1">
    <source>
        <dbReference type="EMBL" id="CAF4413454.1"/>
    </source>
</evidence>
<gene>
    <name evidence="1" type="ORF">GIL414_LOCUS30737</name>
</gene>
<comment type="caution">
    <text evidence="1">The sequence shown here is derived from an EMBL/GenBank/DDBJ whole genome shotgun (WGS) entry which is preliminary data.</text>
</comment>
<evidence type="ECO:0000313" key="2">
    <source>
        <dbReference type="Proteomes" id="UP000681720"/>
    </source>
</evidence>
<organism evidence="1 2">
    <name type="scientific">Rotaria magnacalcarata</name>
    <dbReference type="NCBI Taxonomy" id="392030"/>
    <lineage>
        <taxon>Eukaryota</taxon>
        <taxon>Metazoa</taxon>
        <taxon>Spiralia</taxon>
        <taxon>Gnathifera</taxon>
        <taxon>Rotifera</taxon>
        <taxon>Eurotatoria</taxon>
        <taxon>Bdelloidea</taxon>
        <taxon>Philodinida</taxon>
        <taxon>Philodinidae</taxon>
        <taxon>Rotaria</taxon>
    </lineage>
</organism>